<sequence>MHTATWSASFRVTRRSGCRVPPEAKSLWFLVRRMMLRRGSETASERTVCQIT</sequence>
<reference evidence="1 2" key="1">
    <citation type="submission" date="2024-09" db="EMBL/GenBank/DDBJ databases">
        <authorList>
            <person name="Sun Q."/>
            <person name="Mori K."/>
        </authorList>
    </citation>
    <scope>NUCLEOTIDE SEQUENCE [LARGE SCALE GENOMIC DNA]</scope>
    <source>
        <strain evidence="1 2">CCM 7609</strain>
    </source>
</reference>
<evidence type="ECO:0000313" key="1">
    <source>
        <dbReference type="EMBL" id="MFB9075672.1"/>
    </source>
</evidence>
<protein>
    <submittedName>
        <fullName evidence="1">Uncharacterized protein</fullName>
    </submittedName>
</protein>
<comment type="caution">
    <text evidence="1">The sequence shown here is derived from an EMBL/GenBank/DDBJ whole genome shotgun (WGS) entry which is preliminary data.</text>
</comment>
<name>A0ABV5G9P4_9MICC</name>
<evidence type="ECO:0000313" key="2">
    <source>
        <dbReference type="Proteomes" id="UP001589575"/>
    </source>
</evidence>
<organism evidence="1 2">
    <name type="scientific">Citricoccus parietis</name>
    <dbReference type="NCBI Taxonomy" id="592307"/>
    <lineage>
        <taxon>Bacteria</taxon>
        <taxon>Bacillati</taxon>
        <taxon>Actinomycetota</taxon>
        <taxon>Actinomycetes</taxon>
        <taxon>Micrococcales</taxon>
        <taxon>Micrococcaceae</taxon>
        <taxon>Citricoccus</taxon>
    </lineage>
</organism>
<accession>A0ABV5G9P4</accession>
<keyword evidence="2" id="KW-1185">Reference proteome</keyword>
<gene>
    <name evidence="1" type="ORF">ACFFX0_32705</name>
</gene>
<dbReference type="Proteomes" id="UP001589575">
    <property type="component" value="Unassembled WGS sequence"/>
</dbReference>
<proteinExistence type="predicted"/>
<dbReference type="EMBL" id="JBHMFI010000023">
    <property type="protein sequence ID" value="MFB9075672.1"/>
    <property type="molecule type" value="Genomic_DNA"/>
</dbReference>